<keyword evidence="2" id="KW-1185">Reference proteome</keyword>
<evidence type="ECO:0000313" key="2">
    <source>
        <dbReference type="Proteomes" id="UP000284824"/>
    </source>
</evidence>
<evidence type="ECO:0000313" key="1">
    <source>
        <dbReference type="EMBL" id="RVX45066.1"/>
    </source>
</evidence>
<organism evidence="1 2">
    <name type="scientific">Nonomuraea polychroma</name>
    <dbReference type="NCBI Taxonomy" id="46176"/>
    <lineage>
        <taxon>Bacteria</taxon>
        <taxon>Bacillati</taxon>
        <taxon>Actinomycetota</taxon>
        <taxon>Actinomycetes</taxon>
        <taxon>Streptosporangiales</taxon>
        <taxon>Streptosporangiaceae</taxon>
        <taxon>Nonomuraea</taxon>
    </lineage>
</organism>
<dbReference type="Proteomes" id="UP000284824">
    <property type="component" value="Unassembled WGS sequence"/>
</dbReference>
<sequence>MRAAPIAAGATERCLISAEPCTGSNIDGKSRSGLRLADGAIPMLPGTAAARSLRMSANRFEPTITSNRAGSRTSLAQSASMCSWSQRTSRWAAARSLTSSSQKGIVCTMPLAPSVFSDDHEVDGRTHRAVEALEEADRPPKP</sequence>
<reference evidence="1 2" key="1">
    <citation type="submission" date="2019-01" db="EMBL/GenBank/DDBJ databases">
        <title>Sequencing the genomes of 1000 actinobacteria strains.</title>
        <authorList>
            <person name="Klenk H.-P."/>
        </authorList>
    </citation>
    <scope>NUCLEOTIDE SEQUENCE [LARGE SCALE GENOMIC DNA]</scope>
    <source>
        <strain evidence="1 2">DSM 43925</strain>
    </source>
</reference>
<dbReference type="AlphaFoldDB" id="A0A438MHE2"/>
<protein>
    <submittedName>
        <fullName evidence="1">Uncharacterized protein</fullName>
    </submittedName>
</protein>
<accession>A0A438MHE2</accession>
<proteinExistence type="predicted"/>
<name>A0A438MHE2_9ACTN</name>
<comment type="caution">
    <text evidence="1">The sequence shown here is derived from an EMBL/GenBank/DDBJ whole genome shotgun (WGS) entry which is preliminary data.</text>
</comment>
<dbReference type="EMBL" id="SAUN01000001">
    <property type="protein sequence ID" value="RVX45066.1"/>
    <property type="molecule type" value="Genomic_DNA"/>
</dbReference>
<gene>
    <name evidence="1" type="ORF">EDD27_7843</name>
</gene>